<dbReference type="InterPro" id="IPR011711">
    <property type="entry name" value="GntR_C"/>
</dbReference>
<dbReference type="PANTHER" id="PTHR43537:SF5">
    <property type="entry name" value="UXU OPERON TRANSCRIPTIONAL REGULATOR"/>
    <property type="match status" value="1"/>
</dbReference>
<dbReference type="EMBL" id="JACJVO010000008">
    <property type="protein sequence ID" value="MBB6730608.1"/>
    <property type="molecule type" value="Genomic_DNA"/>
</dbReference>
<dbReference type="Pfam" id="PF07729">
    <property type="entry name" value="FCD"/>
    <property type="match status" value="1"/>
</dbReference>
<protein>
    <submittedName>
        <fullName evidence="5">GntR family transcriptional regulator</fullName>
    </submittedName>
</protein>
<dbReference type="Gene3D" id="1.20.120.530">
    <property type="entry name" value="GntR ligand-binding domain-like"/>
    <property type="match status" value="1"/>
</dbReference>
<gene>
    <name evidence="5" type="ORF">H7C18_06800</name>
</gene>
<dbReference type="Proteomes" id="UP000564644">
    <property type="component" value="Unassembled WGS sequence"/>
</dbReference>
<dbReference type="AlphaFoldDB" id="A0A7X0SMQ7"/>
<accession>A0A7X0SMQ7</accession>
<organism evidence="5 6">
    <name type="scientific">Cohnella zeiphila</name>
    <dbReference type="NCBI Taxonomy" id="2761120"/>
    <lineage>
        <taxon>Bacteria</taxon>
        <taxon>Bacillati</taxon>
        <taxon>Bacillota</taxon>
        <taxon>Bacilli</taxon>
        <taxon>Bacillales</taxon>
        <taxon>Paenibacillaceae</taxon>
        <taxon>Cohnella</taxon>
    </lineage>
</organism>
<keyword evidence="1" id="KW-0805">Transcription regulation</keyword>
<dbReference type="GO" id="GO:0003700">
    <property type="term" value="F:DNA-binding transcription factor activity"/>
    <property type="evidence" value="ECO:0007669"/>
    <property type="project" value="InterPro"/>
</dbReference>
<dbReference type="InterPro" id="IPR008920">
    <property type="entry name" value="TF_FadR/GntR_C"/>
</dbReference>
<evidence type="ECO:0000313" key="5">
    <source>
        <dbReference type="EMBL" id="MBB6730608.1"/>
    </source>
</evidence>
<proteinExistence type="predicted"/>
<dbReference type="SMART" id="SM00345">
    <property type="entry name" value="HTH_GNTR"/>
    <property type="match status" value="1"/>
</dbReference>
<dbReference type="InterPro" id="IPR000524">
    <property type="entry name" value="Tscrpt_reg_HTH_GntR"/>
</dbReference>
<keyword evidence="2" id="KW-0238">DNA-binding</keyword>
<sequence>MTAVSLESRAYQEIRRRIISAEYLPGMLLSENDLAEQLQMSRTPIRAAISLLVTEGYVESFRGRGVLVKDISFREYAEMLEVLVSMQVYVLNTAERRGIAPNLPALLEQLERQSRARDEGNVPVYYESFLLFIETILRTLHNQHMLNVLEQLRGKILFKMISFRKLYPQHTPHHSLEANRMAYDALVRGDMEAAKAAVLKIFTDTYESLITGGLI</sequence>
<evidence type="ECO:0000256" key="3">
    <source>
        <dbReference type="ARBA" id="ARBA00023163"/>
    </source>
</evidence>
<dbReference type="PROSITE" id="PS50949">
    <property type="entry name" value="HTH_GNTR"/>
    <property type="match status" value="1"/>
</dbReference>
<dbReference type="PANTHER" id="PTHR43537">
    <property type="entry name" value="TRANSCRIPTIONAL REGULATOR, GNTR FAMILY"/>
    <property type="match status" value="1"/>
</dbReference>
<dbReference type="InterPro" id="IPR036390">
    <property type="entry name" value="WH_DNA-bd_sf"/>
</dbReference>
<name>A0A7X0SMQ7_9BACL</name>
<dbReference type="GO" id="GO:0003677">
    <property type="term" value="F:DNA binding"/>
    <property type="evidence" value="ECO:0007669"/>
    <property type="project" value="UniProtKB-KW"/>
</dbReference>
<dbReference type="CDD" id="cd07377">
    <property type="entry name" value="WHTH_GntR"/>
    <property type="match status" value="1"/>
</dbReference>
<evidence type="ECO:0000259" key="4">
    <source>
        <dbReference type="PROSITE" id="PS50949"/>
    </source>
</evidence>
<dbReference type="SMART" id="SM00895">
    <property type="entry name" value="FCD"/>
    <property type="match status" value="1"/>
</dbReference>
<feature type="domain" description="HTH gntR-type" evidence="4">
    <location>
        <begin position="4"/>
        <end position="71"/>
    </location>
</feature>
<dbReference type="Pfam" id="PF00392">
    <property type="entry name" value="GntR"/>
    <property type="match status" value="1"/>
</dbReference>
<dbReference type="PRINTS" id="PR00035">
    <property type="entry name" value="HTHGNTR"/>
</dbReference>
<dbReference type="SUPFAM" id="SSF48008">
    <property type="entry name" value="GntR ligand-binding domain-like"/>
    <property type="match status" value="1"/>
</dbReference>
<dbReference type="RefSeq" id="WP_185128277.1">
    <property type="nucleotide sequence ID" value="NZ_JACJVO010000008.1"/>
</dbReference>
<keyword evidence="3" id="KW-0804">Transcription</keyword>
<comment type="caution">
    <text evidence="5">The sequence shown here is derived from an EMBL/GenBank/DDBJ whole genome shotgun (WGS) entry which is preliminary data.</text>
</comment>
<dbReference type="SUPFAM" id="SSF46785">
    <property type="entry name" value="Winged helix' DNA-binding domain"/>
    <property type="match status" value="1"/>
</dbReference>
<dbReference type="Gene3D" id="1.10.10.10">
    <property type="entry name" value="Winged helix-like DNA-binding domain superfamily/Winged helix DNA-binding domain"/>
    <property type="match status" value="1"/>
</dbReference>
<dbReference type="InterPro" id="IPR036388">
    <property type="entry name" value="WH-like_DNA-bd_sf"/>
</dbReference>
<keyword evidence="6" id="KW-1185">Reference proteome</keyword>
<evidence type="ECO:0000256" key="2">
    <source>
        <dbReference type="ARBA" id="ARBA00023125"/>
    </source>
</evidence>
<evidence type="ECO:0000256" key="1">
    <source>
        <dbReference type="ARBA" id="ARBA00023015"/>
    </source>
</evidence>
<reference evidence="5 6" key="1">
    <citation type="submission" date="2020-08" db="EMBL/GenBank/DDBJ databases">
        <title>Cohnella phylogeny.</title>
        <authorList>
            <person name="Dunlap C."/>
        </authorList>
    </citation>
    <scope>NUCLEOTIDE SEQUENCE [LARGE SCALE GENOMIC DNA]</scope>
    <source>
        <strain evidence="5 6">CBP 2801</strain>
    </source>
</reference>
<evidence type="ECO:0000313" key="6">
    <source>
        <dbReference type="Proteomes" id="UP000564644"/>
    </source>
</evidence>